<dbReference type="Proteomes" id="UP000044071">
    <property type="component" value="Unassembled WGS sequence"/>
</dbReference>
<dbReference type="eggNOG" id="COG3570">
    <property type="taxonomic scope" value="Bacteria"/>
</dbReference>
<dbReference type="GO" id="GO:0016301">
    <property type="term" value="F:kinase activity"/>
    <property type="evidence" value="ECO:0007669"/>
    <property type="project" value="UniProtKB-KW"/>
</dbReference>
<reference evidence="1 2" key="1">
    <citation type="submission" date="2014-06" db="EMBL/GenBank/DDBJ databases">
        <authorList>
            <person name="Urmite Genomes Urmite Genomes"/>
        </authorList>
    </citation>
    <scope>NUCLEOTIDE SEQUENCE [LARGE SCALE GENOMIC DNA]</scope>
</reference>
<dbReference type="AlphaFoldDB" id="A0A078L4Y2"/>
<name>A0A078L4Y2_9GAMM</name>
<dbReference type="EMBL" id="CCSB01000004">
    <property type="protein sequence ID" value="CDZ79134.1"/>
    <property type="molecule type" value="Genomic_DNA"/>
</dbReference>
<keyword evidence="2" id="KW-1185">Reference proteome</keyword>
<proteinExistence type="predicted"/>
<dbReference type="InterPro" id="IPR011009">
    <property type="entry name" value="Kinase-like_dom_sf"/>
</dbReference>
<gene>
    <name evidence="1" type="ORF">BN59_03451</name>
</gene>
<organism evidence="1 2">
    <name type="scientific">Legionella massiliensis</name>
    <dbReference type="NCBI Taxonomy" id="1034943"/>
    <lineage>
        <taxon>Bacteria</taxon>
        <taxon>Pseudomonadati</taxon>
        <taxon>Pseudomonadota</taxon>
        <taxon>Gammaproteobacteria</taxon>
        <taxon>Legionellales</taxon>
        <taxon>Legionellaceae</taxon>
        <taxon>Legionella</taxon>
    </lineage>
</organism>
<dbReference type="InterPro" id="IPR006748">
    <property type="entry name" value="NH2Glyco/OHUrea_AB-resist_kin"/>
</dbReference>
<keyword evidence="1" id="KW-0418">Kinase</keyword>
<evidence type="ECO:0000313" key="1">
    <source>
        <dbReference type="EMBL" id="CDZ79134.1"/>
    </source>
</evidence>
<accession>A0A078L4Y2</accession>
<dbReference type="GO" id="GO:0016773">
    <property type="term" value="F:phosphotransferase activity, alcohol group as acceptor"/>
    <property type="evidence" value="ECO:0007669"/>
    <property type="project" value="InterPro"/>
</dbReference>
<dbReference type="Pfam" id="PF04655">
    <property type="entry name" value="APH_6_hur"/>
    <property type="match status" value="1"/>
</dbReference>
<protein>
    <submittedName>
        <fullName evidence="1">Aminoglycoside/hydroxyurea antibiotic resistance kinase</fullName>
    </submittedName>
</protein>
<evidence type="ECO:0000313" key="2">
    <source>
        <dbReference type="Proteomes" id="UP000044071"/>
    </source>
</evidence>
<dbReference type="GO" id="GO:0019748">
    <property type="term" value="P:secondary metabolic process"/>
    <property type="evidence" value="ECO:0007669"/>
    <property type="project" value="InterPro"/>
</dbReference>
<dbReference type="SUPFAM" id="SSF56112">
    <property type="entry name" value="Protein kinase-like (PK-like)"/>
    <property type="match status" value="1"/>
</dbReference>
<keyword evidence="1" id="KW-0808">Transferase</keyword>
<sequence>MVLMGIMQPVNFEPYLSRWQLCVDGEAILTHSSQLLPVRYQNQAAMLKISTSAEERWGASLMVWWNGQGAARVFQHEKDALLMERAQEKSSLLTMVSSDQDDEASRIICSVVAQLHGQHKSPPKLLALSDWFRSLEAAASQLGGMFKQSYAVAKELLDSPEDVVVLHGDIHHGNILDFGSRGWLAIDPKHLQGERGYDYANLFCNPDQIIATRPGRLLQQLQIVAEAAQLNKQRLLKWIFAYAGLSAAWSLEDKQSAELALAVAEIAANLLPQ</sequence>